<feature type="region of interest" description="Disordered" evidence="7">
    <location>
        <begin position="400"/>
        <end position="452"/>
    </location>
</feature>
<dbReference type="Pfam" id="PF14295">
    <property type="entry name" value="PAN_4"/>
    <property type="match status" value="1"/>
</dbReference>
<dbReference type="InterPro" id="IPR011009">
    <property type="entry name" value="Kinase-like_dom_sf"/>
</dbReference>
<dbReference type="CDD" id="cd13999">
    <property type="entry name" value="STKc_MAP3K-like"/>
    <property type="match status" value="1"/>
</dbReference>
<dbReference type="Proteomes" id="UP001055712">
    <property type="component" value="Unassembled WGS sequence"/>
</dbReference>
<feature type="compositionally biased region" description="Pro residues" evidence="7">
    <location>
        <begin position="404"/>
        <end position="448"/>
    </location>
</feature>
<keyword evidence="8" id="KW-0812">Transmembrane</keyword>
<dbReference type="InterPro" id="IPR003609">
    <property type="entry name" value="Pan_app"/>
</dbReference>
<dbReference type="SMART" id="SM00220">
    <property type="entry name" value="S_TKc"/>
    <property type="match status" value="1"/>
</dbReference>
<keyword evidence="8" id="KW-0472">Membrane</keyword>
<evidence type="ECO:0000256" key="5">
    <source>
        <dbReference type="ARBA" id="ARBA00022840"/>
    </source>
</evidence>
<dbReference type="PROSITE" id="PS50011">
    <property type="entry name" value="PROTEIN_KINASE_DOM"/>
    <property type="match status" value="1"/>
</dbReference>
<dbReference type="PANTHER" id="PTHR44329:SF298">
    <property type="entry name" value="MIXED LINEAGE KINASE DOMAIN-LIKE PROTEIN"/>
    <property type="match status" value="1"/>
</dbReference>
<name>A0A9D4TRY2_CHLVU</name>
<evidence type="ECO:0000256" key="2">
    <source>
        <dbReference type="ARBA" id="ARBA00022679"/>
    </source>
</evidence>
<dbReference type="GO" id="GO:0005524">
    <property type="term" value="F:ATP binding"/>
    <property type="evidence" value="ECO:0007669"/>
    <property type="project" value="UniProtKB-UniRule"/>
</dbReference>
<evidence type="ECO:0000256" key="1">
    <source>
        <dbReference type="ARBA" id="ARBA00022527"/>
    </source>
</evidence>
<evidence type="ECO:0000313" key="11">
    <source>
        <dbReference type="EMBL" id="KAI3432675.1"/>
    </source>
</evidence>
<keyword evidence="2" id="KW-0808">Transferase</keyword>
<feature type="binding site" evidence="6">
    <location>
        <position position="698"/>
    </location>
    <ligand>
        <name>ATP</name>
        <dbReference type="ChEBI" id="CHEBI:30616"/>
    </ligand>
</feature>
<dbReference type="Gene3D" id="1.10.510.10">
    <property type="entry name" value="Transferase(Phosphotransferase) domain 1"/>
    <property type="match status" value="1"/>
</dbReference>
<feature type="domain" description="Protein kinase" evidence="9">
    <location>
        <begin position="671"/>
        <end position="968"/>
    </location>
</feature>
<keyword evidence="5 6" id="KW-0067">ATP-binding</keyword>
<evidence type="ECO:0000256" key="7">
    <source>
        <dbReference type="SAM" id="MobiDB-lite"/>
    </source>
</evidence>
<dbReference type="InterPro" id="IPR008271">
    <property type="entry name" value="Ser/Thr_kinase_AS"/>
</dbReference>
<dbReference type="Gene3D" id="2.60.20.10">
    <property type="entry name" value="Crystallins"/>
    <property type="match status" value="1"/>
</dbReference>
<evidence type="ECO:0000256" key="8">
    <source>
        <dbReference type="SAM" id="Phobius"/>
    </source>
</evidence>
<proteinExistence type="predicted"/>
<dbReference type="InterPro" id="IPR051681">
    <property type="entry name" value="Ser/Thr_Kinases-Pseudokinases"/>
</dbReference>
<reference evidence="11" key="2">
    <citation type="submission" date="2020-11" db="EMBL/GenBank/DDBJ databases">
        <authorList>
            <person name="Cecchin M."/>
            <person name="Marcolungo L."/>
            <person name="Rossato M."/>
            <person name="Girolomoni L."/>
            <person name="Cosentino E."/>
            <person name="Cuine S."/>
            <person name="Li-Beisson Y."/>
            <person name="Delledonne M."/>
            <person name="Ballottari M."/>
        </authorList>
    </citation>
    <scope>NUCLEOTIDE SEQUENCE</scope>
    <source>
        <strain evidence="11">211/11P</strain>
        <tissue evidence="11">Whole cell</tissue>
    </source>
</reference>
<evidence type="ECO:0000313" key="12">
    <source>
        <dbReference type="Proteomes" id="UP001055712"/>
    </source>
</evidence>
<evidence type="ECO:0000259" key="10">
    <source>
        <dbReference type="PROSITE" id="PS50948"/>
    </source>
</evidence>
<feature type="transmembrane region" description="Helical" evidence="8">
    <location>
        <begin position="455"/>
        <end position="479"/>
    </location>
</feature>
<dbReference type="InterPro" id="IPR017441">
    <property type="entry name" value="Protein_kinase_ATP_BS"/>
</dbReference>
<dbReference type="Gene3D" id="3.50.4.10">
    <property type="entry name" value="Hepatocyte Growth Factor"/>
    <property type="match status" value="1"/>
</dbReference>
<evidence type="ECO:0000256" key="3">
    <source>
        <dbReference type="ARBA" id="ARBA00022741"/>
    </source>
</evidence>
<dbReference type="Gene3D" id="3.30.200.20">
    <property type="entry name" value="Phosphorylase Kinase, domain 1"/>
    <property type="match status" value="1"/>
</dbReference>
<dbReference type="InterPro" id="IPR001245">
    <property type="entry name" value="Ser-Thr/Tyr_kinase_cat_dom"/>
</dbReference>
<dbReference type="OrthoDB" id="339325at2759"/>
<dbReference type="SUPFAM" id="SSF56112">
    <property type="entry name" value="Protein kinase-like (PK-like)"/>
    <property type="match status" value="1"/>
</dbReference>
<keyword evidence="3 6" id="KW-0547">Nucleotide-binding</keyword>
<reference evidence="11" key="1">
    <citation type="journal article" date="2019" name="Plant J.">
        <title>Chlorella vulgaris genome assembly and annotation reveals the molecular basis for metabolic acclimation to high light conditions.</title>
        <authorList>
            <person name="Cecchin M."/>
            <person name="Marcolungo L."/>
            <person name="Rossato M."/>
            <person name="Girolomoni L."/>
            <person name="Cosentino E."/>
            <person name="Cuine S."/>
            <person name="Li-Beisson Y."/>
            <person name="Delledonne M."/>
            <person name="Ballottari M."/>
        </authorList>
    </citation>
    <scope>NUCLEOTIDE SEQUENCE</scope>
    <source>
        <strain evidence="11">211/11P</strain>
    </source>
</reference>
<dbReference type="Pfam" id="PF00024">
    <property type="entry name" value="PAN_1"/>
    <property type="match status" value="1"/>
</dbReference>
<dbReference type="InterPro" id="IPR000719">
    <property type="entry name" value="Prot_kinase_dom"/>
</dbReference>
<protein>
    <submittedName>
        <fullName evidence="11">Uncharacterized protein</fullName>
    </submittedName>
</protein>
<keyword evidence="1" id="KW-0723">Serine/threonine-protein kinase</keyword>
<sequence length="968" mass="102162">MACTIAGIESVDGRLEPSNIPQLQIRLSTGSSGRRLAQISYPAVFWEDFNYAGASNATETGDWGPFPFAVSSVQVRPGCVVTLYKDGGDNTQLFGDTATLADVGFNDEVSKAVVTCAKDASIKNSCSDRQNYTIEFYATADRSSATTSADSLGPGEDKPLDVPLDYEPNPFVYLSGGASLAQVAKDSNGADYTCGDNCYVATIPDVNTTIEIVCKGASSPSPSPSPAQSDAYGVPTTGSYHCIDGGDLKGDEVGIVNAATQDECAAQCTNNASCTFYVYLVDGRCVLKYNLLRGSKGSNAINSTQFVAACVADGVVSQTSSSTTDPACISGYDFKGTALYLYYEMDQASCQELCFQDPACSFFIINTSGECILKTDFLTGSSGGNGPRADIVVACLRDTSASPLPSPSPSPSSPPSPAPSPPPSPSPSPSPSPAPSPPPYPAPSPPPVTTASSSMGAIVGAAIGGTVAVAAVVLVACCIRRRQQRQRAPLVSSLSKDDSLDADMKLSLGSKEVDPQLAGSGSLPSGVQHYQPGSAPANEVDTFITTQGEEVGPFVATQANEVDTFLTKPSYAAADSMLSSDPQLTTRPDGIPPSDSHSLVASQLQPHQGSHEFGPDAFGGALQDDAIYSYIASKMATQQSASSAGATSLGRSDGSARVLPTSSWDLDFKDITVHHVIGAGSFGRVYLASWHKCLVACKMLIDAEAVTREHSGGEEAGSPALPSDVQAKLEEEAGIMGQLHHPNVVQFFGVCRTPPCLLTEYCSRGSLCNVLIKARNGSRLANQMNWQRCLKMALDAALGMLFLHSRQPPLLHCDLKSPNLLVSENWQIKVTDFNLSRILEDSTLTSSLAAMNPRWLAPEVMRGQRATPAADVFSFAVVMWELLTWNVPWSSVLHATMHPLQLGNLIQAGARLEVPPREALPAQGMGGAPAAVLDGYVALMRRCWAEDPASRPCFDKITTELREMAERQ</sequence>
<dbReference type="PROSITE" id="PS00107">
    <property type="entry name" value="PROTEIN_KINASE_ATP"/>
    <property type="match status" value="1"/>
</dbReference>
<accession>A0A9D4TRY2</accession>
<evidence type="ECO:0000256" key="6">
    <source>
        <dbReference type="PROSITE-ProRule" id="PRU10141"/>
    </source>
</evidence>
<comment type="caution">
    <text evidence="11">The sequence shown here is derived from an EMBL/GenBank/DDBJ whole genome shotgun (WGS) entry which is preliminary data.</text>
</comment>
<keyword evidence="12" id="KW-1185">Reference proteome</keyword>
<dbReference type="PROSITE" id="PS50948">
    <property type="entry name" value="PAN"/>
    <property type="match status" value="1"/>
</dbReference>
<dbReference type="PANTHER" id="PTHR44329">
    <property type="entry name" value="SERINE/THREONINE-PROTEIN KINASE TNNI3K-RELATED"/>
    <property type="match status" value="1"/>
</dbReference>
<keyword evidence="4" id="KW-0418">Kinase</keyword>
<feature type="domain" description="Apple" evidence="10">
    <location>
        <begin position="242"/>
        <end position="310"/>
    </location>
</feature>
<dbReference type="PROSITE" id="PS00108">
    <property type="entry name" value="PROTEIN_KINASE_ST"/>
    <property type="match status" value="1"/>
</dbReference>
<dbReference type="AlphaFoldDB" id="A0A9D4TRY2"/>
<evidence type="ECO:0000259" key="9">
    <source>
        <dbReference type="PROSITE" id="PS50011"/>
    </source>
</evidence>
<evidence type="ECO:0000256" key="4">
    <source>
        <dbReference type="ARBA" id="ARBA00022777"/>
    </source>
</evidence>
<keyword evidence="8" id="KW-1133">Transmembrane helix</keyword>
<dbReference type="EMBL" id="SIDB01000005">
    <property type="protein sequence ID" value="KAI3432675.1"/>
    <property type="molecule type" value="Genomic_DNA"/>
</dbReference>
<organism evidence="11 12">
    <name type="scientific">Chlorella vulgaris</name>
    <name type="common">Green alga</name>
    <dbReference type="NCBI Taxonomy" id="3077"/>
    <lineage>
        <taxon>Eukaryota</taxon>
        <taxon>Viridiplantae</taxon>
        <taxon>Chlorophyta</taxon>
        <taxon>core chlorophytes</taxon>
        <taxon>Trebouxiophyceae</taxon>
        <taxon>Chlorellales</taxon>
        <taxon>Chlorellaceae</taxon>
        <taxon>Chlorella clade</taxon>
        <taxon>Chlorella</taxon>
    </lineage>
</organism>
<gene>
    <name evidence="11" type="ORF">D9Q98_004219</name>
</gene>
<dbReference type="GO" id="GO:0004674">
    <property type="term" value="F:protein serine/threonine kinase activity"/>
    <property type="evidence" value="ECO:0007669"/>
    <property type="project" value="UniProtKB-KW"/>
</dbReference>
<dbReference type="Pfam" id="PF07714">
    <property type="entry name" value="PK_Tyr_Ser-Thr"/>
    <property type="match status" value="1"/>
</dbReference>